<keyword evidence="4" id="KW-1185">Reference proteome</keyword>
<evidence type="ECO:0000256" key="1">
    <source>
        <dbReference type="SAM" id="MobiDB-lite"/>
    </source>
</evidence>
<dbReference type="OrthoDB" id="5575at2759"/>
<dbReference type="GO" id="GO:0016787">
    <property type="term" value="F:hydrolase activity"/>
    <property type="evidence" value="ECO:0007669"/>
    <property type="project" value="UniProtKB-KW"/>
</dbReference>
<reference evidence="3" key="1">
    <citation type="submission" date="2021-12" db="EMBL/GenBank/DDBJ databases">
        <authorList>
            <person name="Martin H S."/>
        </authorList>
    </citation>
    <scope>NUCLEOTIDE SEQUENCE</scope>
</reference>
<dbReference type="AlphaFoldDB" id="A0A8J9U8I6"/>
<dbReference type="GO" id="GO:0043138">
    <property type="term" value="F:3'-5' DNA helicase activity"/>
    <property type="evidence" value="ECO:0007669"/>
    <property type="project" value="UniProtKB-EC"/>
</dbReference>
<feature type="compositionally biased region" description="Acidic residues" evidence="1">
    <location>
        <begin position="1069"/>
        <end position="1082"/>
    </location>
</feature>
<evidence type="ECO:0000313" key="4">
    <source>
        <dbReference type="Proteomes" id="UP000838878"/>
    </source>
</evidence>
<dbReference type="Pfam" id="PF02889">
    <property type="entry name" value="Sec63"/>
    <property type="match status" value="1"/>
</dbReference>
<name>A0A8J9U8I6_9NEOP</name>
<dbReference type="GO" id="GO:0051321">
    <property type="term" value="P:meiotic cell cycle"/>
    <property type="evidence" value="ECO:0007669"/>
    <property type="project" value="UniProtKB-KW"/>
</dbReference>
<gene>
    <name evidence="3" type="ORF">BINO364_LOCUS2581</name>
</gene>
<dbReference type="InterPro" id="IPR004179">
    <property type="entry name" value="Sec63-dom"/>
</dbReference>
<dbReference type="SUPFAM" id="SSF158702">
    <property type="entry name" value="Sec63 N-terminal domain-like"/>
    <property type="match status" value="1"/>
</dbReference>
<dbReference type="Gene3D" id="1.10.3380.10">
    <property type="entry name" value="Sec63 N-terminal domain-like domain"/>
    <property type="match status" value="1"/>
</dbReference>
<sequence>MNKLASAGLISMDEACCITSTEAGRLMSIYYLDLETMKLIMKLEGSEPLERLLWLICESHELSDMHLRVDERRCLNSLNRNTATATIRFPMKGKINSRQMKLSCVIQAVLGCLFIPEPSLNQEALKIMRIADRVCKCLVYYVTRPNFISQNPKFYLTILNSLVLAKCIYARLWENSPYVSRQLKGIGQIFSTLLASAGKVNFMLLEESHPRDLERIMNKGPPAGNVIRRQVSLLPKYNLTATPIDEKTVKIQLSLLNNAHLSENIEQLTAGASHKSYVVVGDSENYLIYLTSFKDSDLINVYDGCMTFEVTRKHNSKHEILIHCISSTFVGIDEQCKYLFNDINPIPTYKPVATYLPEKKLENLHDDEIDVFKERKRKAKETDKSQCNEKKKRDINSVEKFKQLKESFGRTSRDINVNHHKKKEMSDKILDNLVLQQDNTIMDKEFDSVIGDSLDQNIVDAFAEDFNDEDFVDDKQVSDILNEIENEIKNKNEIPLNNNQISSKPICPKNIFDQKKSVHINAKRKTLTTKNNYNFIDFLEKEDNNDGANTDICQETGFTNTVKGQIEQFLQKAYNYNNNKIDIIDLIEPTERNDKKVIQEVNNDEDVYELIDLTETEKKSMNSDEIKSEEINADCASRPGNDTNTSHWIAIKPDECSLHFTNNQNNKGTDNITINNKHLELYGNVLKISDEIQIDEPITENKLALATYPLYLQNIKSSKLSNPNKNIAPSMEKWKKSTNVLSSNTHSTSTDMGNKETNIKCTSINGDNIEYIKNYHASQTKLINITSENDQKNKVQIIGKLKVDLDITEIVHKNDTRNVDVPPDIIECNDMGNENDTNINKSHYFGERNKAIAYKTNPNIGNVYNDKNEEIVDITKDNVPFKKLLNDNEYSNNFKSDMNSTLQHDKNTESASVKDILQKYNNNLKRPIKEETNVNTQINKKKEENTKSTIAIGNKRKLRISDIDKIQIELPPSLIGESQKTTDSKYIDYKHRELQREIKEKDSDIDEMHYETQPEIVNNNIPEVDIGDLDSDLLYPDLAMELADYNTDFDVNDAMLDPKALLQNINKDDDGDDDNGEEDDEIIPPPPQFCDDNTYSPIYTSPENKISDITEYSDLINTQNINEIDTNEDDFMFDENNEFDLTPSKEIETWSPSRENSSVCSTESQSFTVMRKNLAETNNRHNFFNSRREKLSQFKFKRKSMFRK</sequence>
<proteinExistence type="predicted"/>
<evidence type="ECO:0000313" key="3">
    <source>
        <dbReference type="EMBL" id="CAH0715687.1"/>
    </source>
</evidence>
<feature type="domain" description="SEC63" evidence="2">
    <location>
        <begin position="20"/>
        <end position="340"/>
    </location>
</feature>
<dbReference type="PANTHER" id="PTHR47835:SF3">
    <property type="entry name" value="HELICASE FOR MEIOSIS 1"/>
    <property type="match status" value="1"/>
</dbReference>
<dbReference type="PANTHER" id="PTHR47835">
    <property type="entry name" value="HFM1, ATP DEPENDENT DNA HELICASE HOMOLOG"/>
    <property type="match status" value="1"/>
</dbReference>
<dbReference type="SMART" id="SM00973">
    <property type="entry name" value="Sec63"/>
    <property type="match status" value="1"/>
</dbReference>
<protein>
    <recommendedName>
        <fullName evidence="2">SEC63 domain-containing protein</fullName>
    </recommendedName>
</protein>
<accession>A0A8J9U8I6</accession>
<feature type="compositionally biased region" description="Polar residues" evidence="1">
    <location>
        <begin position="1091"/>
        <end position="1102"/>
    </location>
</feature>
<feature type="region of interest" description="Disordered" evidence="1">
    <location>
        <begin position="1064"/>
        <end position="1102"/>
    </location>
</feature>
<dbReference type="InterPro" id="IPR052247">
    <property type="entry name" value="Meiotic_Crossover_Helicase"/>
</dbReference>
<dbReference type="EMBL" id="OV170230">
    <property type="protein sequence ID" value="CAH0715687.1"/>
    <property type="molecule type" value="Genomic_DNA"/>
</dbReference>
<organism evidence="3 4">
    <name type="scientific">Brenthis ino</name>
    <name type="common">lesser marbled fritillary</name>
    <dbReference type="NCBI Taxonomy" id="405034"/>
    <lineage>
        <taxon>Eukaryota</taxon>
        <taxon>Metazoa</taxon>
        <taxon>Ecdysozoa</taxon>
        <taxon>Arthropoda</taxon>
        <taxon>Hexapoda</taxon>
        <taxon>Insecta</taxon>
        <taxon>Pterygota</taxon>
        <taxon>Neoptera</taxon>
        <taxon>Endopterygota</taxon>
        <taxon>Lepidoptera</taxon>
        <taxon>Glossata</taxon>
        <taxon>Ditrysia</taxon>
        <taxon>Papilionoidea</taxon>
        <taxon>Nymphalidae</taxon>
        <taxon>Heliconiinae</taxon>
        <taxon>Argynnini</taxon>
        <taxon>Brenthis</taxon>
    </lineage>
</organism>
<dbReference type="Proteomes" id="UP000838878">
    <property type="component" value="Chromosome 10"/>
</dbReference>
<evidence type="ECO:0000259" key="2">
    <source>
        <dbReference type="SMART" id="SM00973"/>
    </source>
</evidence>
<feature type="non-terminal residue" evidence="3">
    <location>
        <position position="1204"/>
    </location>
</feature>